<accession>A0AAD5DFE9</accession>
<dbReference type="Proteomes" id="UP001205105">
    <property type="component" value="Unassembled WGS sequence"/>
</dbReference>
<feature type="chain" id="PRO_5041897163" evidence="2">
    <location>
        <begin position="26"/>
        <end position="494"/>
    </location>
</feature>
<gene>
    <name evidence="3" type="ORF">COHA_009117</name>
</gene>
<evidence type="ECO:0000256" key="1">
    <source>
        <dbReference type="SAM" id="Phobius"/>
    </source>
</evidence>
<dbReference type="EMBL" id="JADXDR010000166">
    <property type="protein sequence ID" value="KAI7837040.1"/>
    <property type="molecule type" value="Genomic_DNA"/>
</dbReference>
<evidence type="ECO:0000256" key="2">
    <source>
        <dbReference type="SAM" id="SignalP"/>
    </source>
</evidence>
<keyword evidence="4" id="KW-1185">Reference proteome</keyword>
<feature type="signal peptide" evidence="2">
    <location>
        <begin position="1"/>
        <end position="25"/>
    </location>
</feature>
<evidence type="ECO:0000313" key="3">
    <source>
        <dbReference type="EMBL" id="KAI7837040.1"/>
    </source>
</evidence>
<keyword evidence="2" id="KW-0732">Signal</keyword>
<keyword evidence="1" id="KW-0812">Transmembrane</keyword>
<feature type="transmembrane region" description="Helical" evidence="1">
    <location>
        <begin position="70"/>
        <end position="90"/>
    </location>
</feature>
<evidence type="ECO:0000313" key="4">
    <source>
        <dbReference type="Proteomes" id="UP001205105"/>
    </source>
</evidence>
<feature type="transmembrane region" description="Helical" evidence="1">
    <location>
        <begin position="286"/>
        <end position="306"/>
    </location>
</feature>
<feature type="transmembrane region" description="Helical" evidence="1">
    <location>
        <begin position="455"/>
        <end position="484"/>
    </location>
</feature>
<comment type="caution">
    <text evidence="3">The sequence shown here is derived from an EMBL/GenBank/DDBJ whole genome shotgun (WGS) entry which is preliminary data.</text>
</comment>
<protein>
    <submittedName>
        <fullName evidence="3">Uncharacterized protein</fullName>
    </submittedName>
</protein>
<feature type="transmembrane region" description="Helical" evidence="1">
    <location>
        <begin position="258"/>
        <end position="280"/>
    </location>
</feature>
<dbReference type="AlphaFoldDB" id="A0AAD5DFE9"/>
<organism evidence="3 4">
    <name type="scientific">Chlorella ohadii</name>
    <dbReference type="NCBI Taxonomy" id="2649997"/>
    <lineage>
        <taxon>Eukaryota</taxon>
        <taxon>Viridiplantae</taxon>
        <taxon>Chlorophyta</taxon>
        <taxon>core chlorophytes</taxon>
        <taxon>Trebouxiophyceae</taxon>
        <taxon>Chlorellales</taxon>
        <taxon>Chlorellaceae</taxon>
        <taxon>Chlorella clade</taxon>
        <taxon>Chlorella</taxon>
    </lineage>
</organism>
<reference evidence="3" key="1">
    <citation type="submission" date="2020-11" db="EMBL/GenBank/DDBJ databases">
        <title>Chlorella ohadii genome sequencing and assembly.</title>
        <authorList>
            <person name="Murik O."/>
            <person name="Treves H."/>
            <person name="Kedem I."/>
            <person name="Shotland Y."/>
            <person name="Kaplan A."/>
        </authorList>
    </citation>
    <scope>NUCLEOTIDE SEQUENCE</scope>
    <source>
        <strain evidence="3">1</strain>
    </source>
</reference>
<name>A0AAD5DFE9_9CHLO</name>
<keyword evidence="1" id="KW-0472">Membrane</keyword>
<sequence length="494" mass="52513">MRRRAQLPLLGLLVAALAAPAAAQAAETVSMDSCQDALWSGLPLAKQQTPSDSYNPTSYDYYHDWVLKHVLPPFVFSCITAALLLAFALWRAIKLCRCVRCIRGPQRRARAAADTLGARRHRILQAGVCVLACGVVAGAGYGLSTIQPELQPRGVGVFEQAKAYVADGLATANATIGSVATAEADVADVRQRVEDLNLEQLQPGTLALIGGFQSDLGSVLAGMRSATADIQRLVLDKMQQLQEDWQPRLDKLDVAKNALLYAAYAFIIAAAVGVGLAVALNCPSVASSSLFILLVMLVIAWAAVWASTAGLKVGSDGCAVVEQKIIGGLMDAAEEQVASGTGLLSTVGVGDTLALARYYLWGTGRDPTEILADLTGWNVWDLINEANVTVSGLRSATYLVQGINSSIATLPNNLETLSDDIEAVAANVSLLEAALSHERFHPVYLSAKQYACCDVLNWLGGLWLGLLIVGCAGVPMTLLAFWWLGRMDKLEPHG</sequence>
<keyword evidence="1" id="KW-1133">Transmembrane helix</keyword>
<proteinExistence type="predicted"/>